<reference evidence="2 3" key="1">
    <citation type="submission" date="2022-01" db="EMBL/GenBank/DDBJ databases">
        <title>Whole genome-based taxonomy of the Shewanellaceae.</title>
        <authorList>
            <person name="Martin-Rodriguez A.J."/>
        </authorList>
    </citation>
    <scope>NUCLEOTIDE SEQUENCE [LARGE SCALE GENOMIC DNA]</scope>
    <source>
        <strain evidence="2 3">DSM 17177</strain>
    </source>
</reference>
<organism evidence="2 3">
    <name type="scientific">Shewanella surugensis</name>
    <dbReference type="NCBI Taxonomy" id="212020"/>
    <lineage>
        <taxon>Bacteria</taxon>
        <taxon>Pseudomonadati</taxon>
        <taxon>Pseudomonadota</taxon>
        <taxon>Gammaproteobacteria</taxon>
        <taxon>Alteromonadales</taxon>
        <taxon>Shewanellaceae</taxon>
        <taxon>Shewanella</taxon>
    </lineage>
</organism>
<proteinExistence type="predicted"/>
<comment type="caution">
    <text evidence="2">The sequence shown here is derived from an EMBL/GenBank/DDBJ whole genome shotgun (WGS) entry which is preliminary data.</text>
</comment>
<dbReference type="InterPro" id="IPR008947">
    <property type="entry name" value="PLipase_C/P1_nuclease_dom_sf"/>
</dbReference>
<dbReference type="SUPFAM" id="SSF48537">
    <property type="entry name" value="Phospholipase C/P1 nuclease"/>
    <property type="match status" value="1"/>
</dbReference>
<keyword evidence="1" id="KW-0732">Signal</keyword>
<dbReference type="EMBL" id="JAKIKS010000097">
    <property type="protein sequence ID" value="MCL1126616.1"/>
    <property type="molecule type" value="Genomic_DNA"/>
</dbReference>
<feature type="chain" id="PRO_5045445846" evidence="1">
    <location>
        <begin position="24"/>
        <end position="576"/>
    </location>
</feature>
<feature type="signal peptide" evidence="1">
    <location>
        <begin position="1"/>
        <end position="23"/>
    </location>
</feature>
<keyword evidence="3" id="KW-1185">Reference proteome</keyword>
<name>A0ABT0LFZ2_9GAMM</name>
<accession>A0ABT0LFZ2</accession>
<protein>
    <submittedName>
        <fullName evidence="2">Hemolysin D</fullName>
    </submittedName>
</protein>
<sequence>MKLALKITCPLLISIQSLFPAQAFTQSGATIDFIGSGIPMGHEWLTRMSAFEVIGNDPVISYDPDDPRSSWSAGLARNTQLDSNALDEVNSLIGATLSDTRYESTYQFIHSAILGQRWVDLGGFNVTSSSLTSVNCFDVVSQEPAELQKDHYMRRYDDLGNQGGIDAATRSQTRFIQHFIDAAMATDQQIKMWDGGAYSAQENVNYQYFLFGRAIHLFQDSFSPEHTVRLSNDNYETVYQVKSYLCAEGSEQHTHDTKEVLDYSSDDVIWNEGSRLDSGWESYKASNMKDVALVATEASKDLWAAFFRTMGTPIGEREAVALVEAQTLVDNWLAIDTFSALSWYDETDHQDSTYVAMLDDLNPHYTQEQCMVDIGVDSGSQQDKVEQLEDDRLTCMYNIEAESGYEDVNDPHMDIPYNWKWKNATTWLSPDADWIPEEKEADLGTLINIISAVNNEAMTLSSGELENNTTIYVEEGTPLALIQVEMTDDNAAYFRVKDNADLFLSYATFSGKVKLADTPRNASYEIQTNFGESKLLNQRWNDYLWFYERNGTAYVSGDASESDIESSWYIQNISVN</sequence>
<evidence type="ECO:0000313" key="3">
    <source>
        <dbReference type="Proteomes" id="UP001203423"/>
    </source>
</evidence>
<dbReference type="RefSeq" id="WP_248942031.1">
    <property type="nucleotide sequence ID" value="NZ_JAKIKS010000097.1"/>
</dbReference>
<evidence type="ECO:0000313" key="2">
    <source>
        <dbReference type="EMBL" id="MCL1126616.1"/>
    </source>
</evidence>
<evidence type="ECO:0000256" key="1">
    <source>
        <dbReference type="SAM" id="SignalP"/>
    </source>
</evidence>
<dbReference type="Proteomes" id="UP001203423">
    <property type="component" value="Unassembled WGS sequence"/>
</dbReference>
<gene>
    <name evidence="2" type="ORF">L2764_19545</name>
</gene>